<dbReference type="Proteomes" id="UP000238093">
    <property type="component" value="Chromosome I"/>
</dbReference>
<gene>
    <name evidence="1" type="ORF">CFBP6411_01409</name>
</gene>
<evidence type="ECO:0000313" key="2">
    <source>
        <dbReference type="Proteomes" id="UP000238093"/>
    </source>
</evidence>
<reference evidence="2" key="1">
    <citation type="submission" date="2017-11" db="EMBL/GenBank/DDBJ databases">
        <authorList>
            <person name="Blom J."/>
        </authorList>
    </citation>
    <scope>NUCLEOTIDE SEQUENCE [LARGE SCALE GENOMIC DNA]</scope>
</reference>
<accession>A0A2K4WA77</accession>
<dbReference type="RefSeq" id="WP_158661255.1">
    <property type="nucleotide sequence ID" value="NZ_LT963408.1"/>
</dbReference>
<name>A0A2K4WA77_9PSED</name>
<organism evidence="1 2">
    <name type="scientific">Pseudomonas syringae group genomosp. 3</name>
    <dbReference type="NCBI Taxonomy" id="251701"/>
    <lineage>
        <taxon>Bacteria</taxon>
        <taxon>Pseudomonadati</taxon>
        <taxon>Pseudomonadota</taxon>
        <taxon>Gammaproteobacteria</taxon>
        <taxon>Pseudomonadales</taxon>
        <taxon>Pseudomonadaceae</taxon>
        <taxon>Pseudomonas</taxon>
    </lineage>
</organism>
<dbReference type="EMBL" id="LT963408">
    <property type="protein sequence ID" value="SOS32769.1"/>
    <property type="molecule type" value="Genomic_DNA"/>
</dbReference>
<dbReference type="AlphaFoldDB" id="A0A2K4WA77"/>
<sequence length="289" mass="33422">MMNRDLISYGATAFVDILGFSEKTRKANSFEDIEQIEKTILQVQDFFEHNPSNDINKTNHELYSRRVLAFSDCIIAHIPLNSQATQYSGQFDPILSVLVGLAYSQGMCVHNSHFVRGGVELGWWYHENDVLISQALSNAAKLEASANVPVIALCDDFYNYLANHDDRKTYHESIDPIPRLFRRYESEEISYYYLDYIGILLGDMDPVLSETQRELYSKASPEEKDVLNSQFYIEMCERWFEGHARIIESATVGVHDERVLSKYRWLSGYHNEICKQYTTKVICYCNLSD</sequence>
<evidence type="ECO:0000313" key="1">
    <source>
        <dbReference type="EMBL" id="SOS32769.1"/>
    </source>
</evidence>
<proteinExistence type="predicted"/>
<protein>
    <submittedName>
        <fullName evidence="1">Uncharacterized protein</fullName>
    </submittedName>
</protein>